<proteinExistence type="predicted"/>
<keyword evidence="1" id="KW-0472">Membrane</keyword>
<evidence type="ECO:0000256" key="1">
    <source>
        <dbReference type="SAM" id="Phobius"/>
    </source>
</evidence>
<dbReference type="Proteomes" id="UP001497382">
    <property type="component" value="Unassembled WGS sequence"/>
</dbReference>
<dbReference type="AlphaFoldDB" id="A0AAV2ATI9"/>
<keyword evidence="1" id="KW-0812">Transmembrane</keyword>
<evidence type="ECO:0000313" key="3">
    <source>
        <dbReference type="Proteomes" id="UP001497382"/>
    </source>
</evidence>
<feature type="transmembrane region" description="Helical" evidence="1">
    <location>
        <begin position="20"/>
        <end position="39"/>
    </location>
</feature>
<keyword evidence="3" id="KW-1185">Reference proteome</keyword>
<protein>
    <recommendedName>
        <fullName evidence="4">Photosystem II protein I</fullName>
    </recommendedName>
</protein>
<keyword evidence="1" id="KW-1133">Transmembrane helix</keyword>
<comment type="caution">
    <text evidence="2">The sequence shown here is derived from an EMBL/GenBank/DDBJ whole genome shotgun (WGS) entry which is preliminary data.</text>
</comment>
<name>A0AAV2ATI9_9ARAC</name>
<sequence length="49" mass="6115">MFIKFLCRSLDRWRCYLNFFINFSIFVFSISRLQSYSYIEESFVMDTSY</sequence>
<reference evidence="2 3" key="1">
    <citation type="submission" date="2024-04" db="EMBL/GenBank/DDBJ databases">
        <authorList>
            <person name="Rising A."/>
            <person name="Reimegard J."/>
            <person name="Sonavane S."/>
            <person name="Akerstrom W."/>
            <person name="Nylinder S."/>
            <person name="Hedman E."/>
            <person name="Kallberg Y."/>
        </authorList>
    </citation>
    <scope>NUCLEOTIDE SEQUENCE [LARGE SCALE GENOMIC DNA]</scope>
</reference>
<accession>A0AAV2ATI9</accession>
<organism evidence="2 3">
    <name type="scientific">Larinioides sclopetarius</name>
    <dbReference type="NCBI Taxonomy" id="280406"/>
    <lineage>
        <taxon>Eukaryota</taxon>
        <taxon>Metazoa</taxon>
        <taxon>Ecdysozoa</taxon>
        <taxon>Arthropoda</taxon>
        <taxon>Chelicerata</taxon>
        <taxon>Arachnida</taxon>
        <taxon>Araneae</taxon>
        <taxon>Araneomorphae</taxon>
        <taxon>Entelegynae</taxon>
        <taxon>Araneoidea</taxon>
        <taxon>Araneidae</taxon>
        <taxon>Larinioides</taxon>
    </lineage>
</organism>
<evidence type="ECO:0000313" key="2">
    <source>
        <dbReference type="EMBL" id="CAL1286384.1"/>
    </source>
</evidence>
<dbReference type="EMBL" id="CAXIEN010000202">
    <property type="protein sequence ID" value="CAL1286384.1"/>
    <property type="molecule type" value="Genomic_DNA"/>
</dbReference>
<gene>
    <name evidence="2" type="ORF">LARSCL_LOCUS14220</name>
</gene>
<evidence type="ECO:0008006" key="4">
    <source>
        <dbReference type="Google" id="ProtNLM"/>
    </source>
</evidence>